<gene>
    <name evidence="1" type="ORF">P9872_30</name>
</gene>
<dbReference type="KEGG" id="vg:29058060"/>
<name>A0A191KBG0_9CAUD</name>
<reference evidence="1 2" key="1">
    <citation type="journal article" date="2016" name="Appl. Environ. Microbiol.">
        <title>Identification and Analysis of a Novel Group of Bacteriophages Infecting the Lactic Acid Bacterium Streptococcus thermophilus.</title>
        <authorList>
            <person name="McDonnell B."/>
            <person name="Mahony J."/>
            <person name="Neve H."/>
            <person name="Hanemaaijer L."/>
            <person name="Noben J.P."/>
            <person name="Kouwen T."/>
            <person name="van Sinderen D."/>
        </authorList>
    </citation>
    <scope>NUCLEOTIDE SEQUENCE [LARGE SCALE GENOMIC DNA]</scope>
</reference>
<proteinExistence type="predicted"/>
<dbReference type="GeneID" id="29058060"/>
<dbReference type="OrthoDB" id="27376at10239"/>
<keyword evidence="2" id="KW-1185">Reference proteome</keyword>
<accession>A0A191KBG0</accession>
<dbReference type="EMBL" id="KU678390">
    <property type="protein sequence ID" value="AMQ65773.1"/>
    <property type="molecule type" value="Genomic_DNA"/>
</dbReference>
<sequence>MKPSKLFNWIWSKKTETIEAPKWTSREENERKYEDRHKRERALFLKMQEKNKRNSKIPKSVID</sequence>
<dbReference type="Proteomes" id="UP000202656">
    <property type="component" value="Segment"/>
</dbReference>
<organism evidence="1 2">
    <name type="scientific">Streptococcus phage 9872</name>
    <dbReference type="NCBI Taxonomy" id="1814958"/>
    <lineage>
        <taxon>Viruses</taxon>
        <taxon>Duplodnaviria</taxon>
        <taxon>Heunggongvirae</taxon>
        <taxon>Uroviricota</taxon>
        <taxon>Caudoviricetes</taxon>
        <taxon>Piorkowskivirus</taxon>
        <taxon>Piorkowskivirus pv9872</taxon>
    </lineage>
</organism>
<protein>
    <submittedName>
        <fullName evidence="1">Uncharacterized protein</fullName>
    </submittedName>
</protein>
<dbReference type="RefSeq" id="YP_009289381.1">
    <property type="nucleotide sequence ID" value="NC_031094.1"/>
</dbReference>
<evidence type="ECO:0000313" key="2">
    <source>
        <dbReference type="Proteomes" id="UP000202656"/>
    </source>
</evidence>
<evidence type="ECO:0000313" key="1">
    <source>
        <dbReference type="EMBL" id="AMQ65773.1"/>
    </source>
</evidence>